<feature type="chain" id="PRO_5003868569" evidence="1">
    <location>
        <begin position="21"/>
        <end position="107"/>
    </location>
</feature>
<reference evidence="3" key="1">
    <citation type="journal article" date="2010" name="Genome Biol.">
        <title>Genome sequence of the necrotrophic plant pathogen Pythium ultimum reveals original pathogenicity mechanisms and effector repertoire.</title>
        <authorList>
            <person name="Levesque C.A."/>
            <person name="Brouwer H."/>
            <person name="Cano L."/>
            <person name="Hamilton J.P."/>
            <person name="Holt C."/>
            <person name="Huitema E."/>
            <person name="Raffaele S."/>
            <person name="Robideau G.P."/>
            <person name="Thines M."/>
            <person name="Win J."/>
            <person name="Zerillo M.M."/>
            <person name="Beakes G.W."/>
            <person name="Boore J.L."/>
            <person name="Busam D."/>
            <person name="Dumas B."/>
            <person name="Ferriera S."/>
            <person name="Fuerstenberg S.I."/>
            <person name="Gachon C.M."/>
            <person name="Gaulin E."/>
            <person name="Govers F."/>
            <person name="Grenville-Briggs L."/>
            <person name="Horner N."/>
            <person name="Hostetler J."/>
            <person name="Jiang R.H."/>
            <person name="Johnson J."/>
            <person name="Krajaejun T."/>
            <person name="Lin H."/>
            <person name="Meijer H.J."/>
            <person name="Moore B."/>
            <person name="Morris P."/>
            <person name="Phuntmart V."/>
            <person name="Puiu D."/>
            <person name="Shetty J."/>
            <person name="Stajich J.E."/>
            <person name="Tripathy S."/>
            <person name="Wawra S."/>
            <person name="van West P."/>
            <person name="Whitty B.R."/>
            <person name="Coutinho P.M."/>
            <person name="Henrissat B."/>
            <person name="Martin F."/>
            <person name="Thomas P.D."/>
            <person name="Tyler B.M."/>
            <person name="De Vries R.P."/>
            <person name="Kamoun S."/>
            <person name="Yandell M."/>
            <person name="Tisserat N."/>
            <person name="Buell C.R."/>
        </authorList>
    </citation>
    <scope>NUCLEOTIDE SEQUENCE</scope>
    <source>
        <strain evidence="3">DAOM:BR144</strain>
    </source>
</reference>
<evidence type="ECO:0000313" key="3">
    <source>
        <dbReference type="Proteomes" id="UP000019132"/>
    </source>
</evidence>
<dbReference type="STRING" id="431595.K3XAN5"/>
<keyword evidence="3" id="KW-1185">Reference proteome</keyword>
<accession>K3XAN5</accession>
<reference evidence="2" key="3">
    <citation type="submission" date="2015-02" db="UniProtKB">
        <authorList>
            <consortium name="EnsemblProtists"/>
        </authorList>
    </citation>
    <scope>IDENTIFICATION</scope>
    <source>
        <strain evidence="2">DAOM BR144</strain>
    </source>
</reference>
<dbReference type="HOGENOM" id="CLU_2215227_0_0_1"/>
<sequence>MRVSKVVSALLLVLAAAVDARQVSVCRDATFDVPAAHGAICSGVGDAPTGTACPKKGDVSVSNCQIWRRILERSKAVWPKRTRSVRSLQTTLGRVCSRPSVAKGSYR</sequence>
<protein>
    <submittedName>
        <fullName evidence="2">Uncharacterized protein</fullName>
    </submittedName>
</protein>
<name>K3XAN5_GLOUD</name>
<proteinExistence type="predicted"/>
<dbReference type="Proteomes" id="UP000019132">
    <property type="component" value="Unassembled WGS sequence"/>
</dbReference>
<organism evidence="2 3">
    <name type="scientific">Globisporangium ultimum (strain ATCC 200006 / CBS 805.95 / DAOM BR144)</name>
    <name type="common">Pythium ultimum</name>
    <dbReference type="NCBI Taxonomy" id="431595"/>
    <lineage>
        <taxon>Eukaryota</taxon>
        <taxon>Sar</taxon>
        <taxon>Stramenopiles</taxon>
        <taxon>Oomycota</taxon>
        <taxon>Peronosporomycetes</taxon>
        <taxon>Pythiales</taxon>
        <taxon>Pythiaceae</taxon>
        <taxon>Globisporangium</taxon>
    </lineage>
</organism>
<dbReference type="AlphaFoldDB" id="K3XAN5"/>
<evidence type="ECO:0000256" key="1">
    <source>
        <dbReference type="SAM" id="SignalP"/>
    </source>
</evidence>
<evidence type="ECO:0000313" key="2">
    <source>
        <dbReference type="EnsemblProtists" id="PYU1_T014284"/>
    </source>
</evidence>
<dbReference type="InParanoid" id="K3XAN5"/>
<keyword evidence="1" id="KW-0732">Signal</keyword>
<feature type="signal peptide" evidence="1">
    <location>
        <begin position="1"/>
        <end position="20"/>
    </location>
</feature>
<reference evidence="3" key="2">
    <citation type="submission" date="2010-04" db="EMBL/GenBank/DDBJ databases">
        <authorList>
            <person name="Buell R."/>
            <person name="Hamilton J."/>
            <person name="Hostetler J."/>
        </authorList>
    </citation>
    <scope>NUCLEOTIDE SEQUENCE [LARGE SCALE GENOMIC DNA]</scope>
    <source>
        <strain evidence="3">DAOM:BR144</strain>
    </source>
</reference>
<dbReference type="EMBL" id="GL376566">
    <property type="status" value="NOT_ANNOTATED_CDS"/>
    <property type="molecule type" value="Genomic_DNA"/>
</dbReference>
<dbReference type="EnsemblProtists" id="PYU1_T014284">
    <property type="protein sequence ID" value="PYU1_T014284"/>
    <property type="gene ID" value="PYU1_G014254"/>
</dbReference>
<dbReference type="VEuPathDB" id="FungiDB:PYU1_G014254"/>